<feature type="domain" description="Elongation factor P C-terminal" evidence="1">
    <location>
        <begin position="30"/>
        <end position="68"/>
    </location>
</feature>
<name>A0A438JV40_VITVI</name>
<dbReference type="GO" id="GO:0005737">
    <property type="term" value="C:cytoplasm"/>
    <property type="evidence" value="ECO:0007669"/>
    <property type="project" value="InterPro"/>
</dbReference>
<gene>
    <name evidence="2" type="ORF">CK203_009798</name>
</gene>
<dbReference type="SMART" id="SM00841">
    <property type="entry name" value="Elong-fact-P_C"/>
    <property type="match status" value="1"/>
</dbReference>
<dbReference type="Proteomes" id="UP000288805">
    <property type="component" value="Unassembled WGS sequence"/>
</dbReference>
<evidence type="ECO:0000259" key="1">
    <source>
        <dbReference type="SMART" id="SM00841"/>
    </source>
</evidence>
<reference evidence="2 3" key="1">
    <citation type="journal article" date="2018" name="PLoS Genet.">
        <title>Population sequencing reveals clonal diversity and ancestral inbreeding in the grapevine cultivar Chardonnay.</title>
        <authorList>
            <person name="Roach M.J."/>
            <person name="Johnson D.L."/>
            <person name="Bohlmann J."/>
            <person name="van Vuuren H.J."/>
            <person name="Jones S.J."/>
            <person name="Pretorius I.S."/>
            <person name="Schmidt S.A."/>
            <person name="Borneman A.R."/>
        </authorList>
    </citation>
    <scope>NUCLEOTIDE SEQUENCE [LARGE SCALE GENOMIC DNA]</scope>
    <source>
        <strain evidence="3">cv. Chardonnay</strain>
        <tissue evidence="2">Leaf</tissue>
    </source>
</reference>
<dbReference type="EMBL" id="QGNW01000026">
    <property type="protein sequence ID" value="RVX12836.1"/>
    <property type="molecule type" value="Genomic_DNA"/>
</dbReference>
<dbReference type="InterPro" id="IPR015365">
    <property type="entry name" value="Elong-fact-P_C"/>
</dbReference>
<dbReference type="InterPro" id="IPR012340">
    <property type="entry name" value="NA-bd_OB-fold"/>
</dbReference>
<comment type="caution">
    <text evidence="2">The sequence shown here is derived from an EMBL/GenBank/DDBJ whole genome shotgun (WGS) entry which is preliminary data.</text>
</comment>
<sequence length="68" mass="7526">MPWISRCWLWRAQSTPQGLSPHGESQGLGHGRYKRVSLDNGLTVLAPPFVLAGDSIVIDTTDDSYITR</sequence>
<dbReference type="Pfam" id="PF09285">
    <property type="entry name" value="Elong-fact-P_C"/>
    <property type="match status" value="1"/>
</dbReference>
<dbReference type="SUPFAM" id="SSF50249">
    <property type="entry name" value="Nucleic acid-binding proteins"/>
    <property type="match status" value="1"/>
</dbReference>
<proteinExistence type="predicted"/>
<dbReference type="GO" id="GO:0043043">
    <property type="term" value="P:peptide biosynthetic process"/>
    <property type="evidence" value="ECO:0007669"/>
    <property type="project" value="InterPro"/>
</dbReference>
<dbReference type="AlphaFoldDB" id="A0A438JV40"/>
<evidence type="ECO:0000313" key="2">
    <source>
        <dbReference type="EMBL" id="RVX12836.1"/>
    </source>
</evidence>
<dbReference type="Gene3D" id="2.40.50.140">
    <property type="entry name" value="Nucleic acid-binding proteins"/>
    <property type="match status" value="1"/>
</dbReference>
<protein>
    <recommendedName>
        <fullName evidence="1">Elongation factor P C-terminal domain-containing protein</fullName>
    </recommendedName>
</protein>
<organism evidence="2 3">
    <name type="scientific">Vitis vinifera</name>
    <name type="common">Grape</name>
    <dbReference type="NCBI Taxonomy" id="29760"/>
    <lineage>
        <taxon>Eukaryota</taxon>
        <taxon>Viridiplantae</taxon>
        <taxon>Streptophyta</taxon>
        <taxon>Embryophyta</taxon>
        <taxon>Tracheophyta</taxon>
        <taxon>Spermatophyta</taxon>
        <taxon>Magnoliopsida</taxon>
        <taxon>eudicotyledons</taxon>
        <taxon>Gunneridae</taxon>
        <taxon>Pentapetalae</taxon>
        <taxon>rosids</taxon>
        <taxon>Vitales</taxon>
        <taxon>Vitaceae</taxon>
        <taxon>Viteae</taxon>
        <taxon>Vitis</taxon>
    </lineage>
</organism>
<evidence type="ECO:0000313" key="3">
    <source>
        <dbReference type="Proteomes" id="UP000288805"/>
    </source>
</evidence>
<accession>A0A438JV40</accession>